<evidence type="ECO:0000313" key="3">
    <source>
        <dbReference type="Proteomes" id="UP001341281"/>
    </source>
</evidence>
<evidence type="ECO:0000256" key="1">
    <source>
        <dbReference type="SAM" id="MobiDB-lite"/>
    </source>
</evidence>
<feature type="region of interest" description="Disordered" evidence="1">
    <location>
        <begin position="122"/>
        <end position="149"/>
    </location>
</feature>
<proteinExistence type="predicted"/>
<keyword evidence="3" id="KW-1185">Reference proteome</keyword>
<dbReference type="Proteomes" id="UP001341281">
    <property type="component" value="Chromosome 05"/>
</dbReference>
<sequence length="219" mass="23856">MRTKKTFIPLSPCPFSFPELLHPLRRRQATSSSSSVAASTSSSSYLAALLGQDSDALRIQAPALADGVNLLDPVAVVVLGAASALALSGAELEERRRQCVVMLRGGQRRGWPWRVGCGWGDERETADEGDGDGGRRRFPPRRRIPSADPRAERVEAAAALFQRVVEAAGMLLWRGVEAARLGWRRHASRKRGGGNPWGWGPLGERRGGKREPYTTFSSI</sequence>
<gene>
    <name evidence="2" type="ORF">U9M48_025802</name>
</gene>
<accession>A0AAQ3TU02</accession>
<name>A0AAQ3TU02_PASNO</name>
<reference evidence="2 3" key="1">
    <citation type="submission" date="2024-02" db="EMBL/GenBank/DDBJ databases">
        <title>High-quality chromosome-scale genome assembly of Pensacola bahiagrass (Paspalum notatum Flugge var. saurae).</title>
        <authorList>
            <person name="Vega J.M."/>
            <person name="Podio M."/>
            <person name="Orjuela J."/>
            <person name="Siena L.A."/>
            <person name="Pessino S.C."/>
            <person name="Combes M.C."/>
            <person name="Mariac C."/>
            <person name="Albertini E."/>
            <person name="Pupilli F."/>
            <person name="Ortiz J.P.A."/>
            <person name="Leblanc O."/>
        </authorList>
    </citation>
    <scope>NUCLEOTIDE SEQUENCE [LARGE SCALE GENOMIC DNA]</scope>
    <source>
        <strain evidence="2">R1</strain>
        <tissue evidence="2">Leaf</tissue>
    </source>
</reference>
<evidence type="ECO:0000313" key="2">
    <source>
        <dbReference type="EMBL" id="WVZ78022.1"/>
    </source>
</evidence>
<organism evidence="2 3">
    <name type="scientific">Paspalum notatum var. saurae</name>
    <dbReference type="NCBI Taxonomy" id="547442"/>
    <lineage>
        <taxon>Eukaryota</taxon>
        <taxon>Viridiplantae</taxon>
        <taxon>Streptophyta</taxon>
        <taxon>Embryophyta</taxon>
        <taxon>Tracheophyta</taxon>
        <taxon>Spermatophyta</taxon>
        <taxon>Magnoliopsida</taxon>
        <taxon>Liliopsida</taxon>
        <taxon>Poales</taxon>
        <taxon>Poaceae</taxon>
        <taxon>PACMAD clade</taxon>
        <taxon>Panicoideae</taxon>
        <taxon>Andropogonodae</taxon>
        <taxon>Paspaleae</taxon>
        <taxon>Paspalinae</taxon>
        <taxon>Paspalum</taxon>
    </lineage>
</organism>
<dbReference type="EMBL" id="CP144749">
    <property type="protein sequence ID" value="WVZ78022.1"/>
    <property type="molecule type" value="Genomic_DNA"/>
</dbReference>
<dbReference type="AlphaFoldDB" id="A0AAQ3TU02"/>
<feature type="compositionally biased region" description="Basic and acidic residues" evidence="1">
    <location>
        <begin position="203"/>
        <end position="212"/>
    </location>
</feature>
<feature type="region of interest" description="Disordered" evidence="1">
    <location>
        <begin position="187"/>
        <end position="219"/>
    </location>
</feature>
<protein>
    <submittedName>
        <fullName evidence="2">Uncharacterized protein</fullName>
    </submittedName>
</protein>